<reference evidence="1 3" key="2">
    <citation type="journal article" date="2012" name="BMC Genomics">
        <title>A comparative genomics perspective on the genetic content of the alkaliphilic haloarchaeon Natrialba magadii ATCC 43099T.</title>
        <authorList>
            <person name="Siddaramappa S."/>
            <person name="Challacombe J.F."/>
            <person name="Decastro R.E."/>
            <person name="Pfeiffer F."/>
            <person name="Sastre D.E."/>
            <person name="Gimenez M.I."/>
            <person name="Paggi R.A."/>
            <person name="Detter J.C."/>
            <person name="Davenport K.W."/>
            <person name="Goodwin L.A."/>
            <person name="Kyrpides N."/>
            <person name="Tapia R."/>
            <person name="Pitluck S."/>
            <person name="Lucas S."/>
            <person name="Woyke T."/>
            <person name="Maupin-Furlow J.A."/>
        </authorList>
    </citation>
    <scope>NUCLEOTIDE SEQUENCE [LARGE SCALE GENOMIC DNA]</scope>
    <source>
        <strain evidence="1">ATCC 43099</strain>
        <strain evidence="3">ATCC 43099 / DSM 3394 / CCM 3739 / CIP 104546 / IAM 13178 / JCM 8861 / NBRC 102185 / NCIMB 2190 / MS3</strain>
    </source>
</reference>
<dbReference type="RefSeq" id="WP_004267964.1">
    <property type="nucleotide sequence ID" value="NC_013922.1"/>
</dbReference>
<proteinExistence type="predicted"/>
<dbReference type="AlphaFoldDB" id="D3SSW1"/>
<reference evidence="1" key="4">
    <citation type="submission" date="2016-09" db="EMBL/GenBank/DDBJ databases">
        <authorList>
            <person name="Pfeiffer F."/>
        </authorList>
    </citation>
    <scope>NUCLEOTIDE SEQUENCE</scope>
    <source>
        <strain evidence="1">ATCC 43099</strain>
    </source>
</reference>
<dbReference type="OrthoDB" id="167805at2157"/>
<dbReference type="Proteomes" id="UP000011543">
    <property type="component" value="Unassembled WGS sequence"/>
</dbReference>
<reference evidence="3" key="1">
    <citation type="submission" date="2010-02" db="EMBL/GenBank/DDBJ databases">
        <title>Complete sequence of chromosome of Natrialba magadii ATCC 43099.</title>
        <authorList>
            <consortium name="US DOE Joint Genome Institute"/>
            <person name="Lucas S."/>
            <person name="Copeland A."/>
            <person name="Lapidus A."/>
            <person name="Cheng J.-F."/>
            <person name="Bruce D."/>
            <person name="Goodwin L."/>
            <person name="Pitluck S."/>
            <person name="Davenport K."/>
            <person name="Saunders E."/>
            <person name="Detter J.C."/>
            <person name="Han C."/>
            <person name="Tapia R."/>
            <person name="Land M."/>
            <person name="Hauser L."/>
            <person name="Kyrpides N."/>
            <person name="Mikhailova N."/>
            <person name="De Castro R.E."/>
            <person name="Maupin-Furlow J.A."/>
            <person name="Woyke T."/>
        </authorList>
    </citation>
    <scope>NUCLEOTIDE SEQUENCE [LARGE SCALE GENOMIC DNA]</scope>
    <source>
        <strain evidence="3">ATCC 43099 / DSM 3394 / CCM 3739 / CIP 104546 / IAM 13178 / JCM 8861 / NBRC 102185 / NCIMB 2190 / MS3</strain>
    </source>
</reference>
<dbReference type="Proteomes" id="UP000001879">
    <property type="component" value="Chromosome"/>
</dbReference>
<reference evidence="2 4" key="3">
    <citation type="journal article" date="2014" name="PLoS Genet.">
        <title>Phylogenetically driven sequencing of extremely halophilic archaea reveals strategies for static and dynamic osmo-response.</title>
        <authorList>
            <person name="Becker E.A."/>
            <person name="Seitzer P.M."/>
            <person name="Tritt A."/>
            <person name="Larsen D."/>
            <person name="Krusor M."/>
            <person name="Yao A.I."/>
            <person name="Wu D."/>
            <person name="Madern D."/>
            <person name="Eisen J.A."/>
            <person name="Darling A.E."/>
            <person name="Facciotti M.T."/>
        </authorList>
    </citation>
    <scope>NUCLEOTIDE SEQUENCE [LARGE SCALE GENOMIC DNA]</scope>
    <source>
        <strain evidence="4">ATCC 43099 / DSM 3394 / CCM 3739 / CIP 104546 / IAM 13178 / JCM 8861 / NBRC 102185 / NCIMB 2190 / MS3</strain>
        <strain evidence="2">MS-3</strain>
    </source>
</reference>
<evidence type="ECO:0000313" key="1">
    <source>
        <dbReference type="EMBL" id="ADD04907.1"/>
    </source>
</evidence>
<dbReference type="KEGG" id="nmg:Nmag_1328"/>
<dbReference type="PATRIC" id="fig|547559.17.peg.3780"/>
<dbReference type="EMBL" id="AOHS01000060">
    <property type="protein sequence ID" value="ELY23956.1"/>
    <property type="molecule type" value="Genomic_DNA"/>
</dbReference>
<dbReference type="HOGENOM" id="CLU_1954721_0_0_2"/>
<name>D3SSW1_NATMM</name>
<dbReference type="eggNOG" id="arCOG11318">
    <property type="taxonomic scope" value="Archaea"/>
</dbReference>
<evidence type="ECO:0000313" key="2">
    <source>
        <dbReference type="EMBL" id="ELY23956.1"/>
    </source>
</evidence>
<dbReference type="EMBL" id="CP001932">
    <property type="protein sequence ID" value="ADD04907.1"/>
    <property type="molecule type" value="Genomic_DNA"/>
</dbReference>
<keyword evidence="3" id="KW-1185">Reference proteome</keyword>
<protein>
    <submittedName>
        <fullName evidence="1">Uncharacterized protein</fullName>
    </submittedName>
</protein>
<evidence type="ECO:0000313" key="4">
    <source>
        <dbReference type="Proteomes" id="UP000011543"/>
    </source>
</evidence>
<organism evidence="1 3">
    <name type="scientific">Natrialba magadii (strain ATCC 43099 / DSM 3394 / CCM 3739 / CIP 104546 / IAM 13178 / JCM 8861 / NBRC 102185 / NCIMB 2190 / MS3)</name>
    <name type="common">Natronobacterium magadii</name>
    <dbReference type="NCBI Taxonomy" id="547559"/>
    <lineage>
        <taxon>Archaea</taxon>
        <taxon>Methanobacteriati</taxon>
        <taxon>Methanobacteriota</taxon>
        <taxon>Stenosarchaea group</taxon>
        <taxon>Halobacteria</taxon>
        <taxon>Halobacteriales</taxon>
        <taxon>Natrialbaceae</taxon>
        <taxon>Natrialba</taxon>
    </lineage>
</organism>
<dbReference type="PaxDb" id="547559-Nmag_1328"/>
<accession>D3SSW1</accession>
<gene>
    <name evidence="1" type="ordered locus">Nmag_1328</name>
    <name evidence="2" type="ORF">C500_19160</name>
</gene>
<evidence type="ECO:0000313" key="3">
    <source>
        <dbReference type="Proteomes" id="UP000001879"/>
    </source>
</evidence>
<dbReference type="GeneID" id="8824160"/>
<sequence>MTSTHEHAHSSPGTDTDQISLYVYERESGELVDAIYDARSIAIPNVDDRITFVEAEAEGDFETNAVSYREESTETTYVVEEREITYITVDYDIDGYQQDHALVSEVKLWVRVASNTDGTTQSRQQSDQ</sequence>